<dbReference type="InterPro" id="IPR044066">
    <property type="entry name" value="TRIAD_supradom"/>
</dbReference>
<dbReference type="NCBIfam" id="TIGR01053">
    <property type="entry name" value="LSD1"/>
    <property type="match status" value="1"/>
</dbReference>
<evidence type="ECO:0000256" key="6">
    <source>
        <dbReference type="ARBA" id="ARBA00022786"/>
    </source>
</evidence>
<feature type="domain" description="RING-type" evidence="11">
    <location>
        <begin position="157"/>
        <end position="392"/>
    </location>
</feature>
<accession>A0AAV4T0U4</accession>
<dbReference type="InterPro" id="IPR051628">
    <property type="entry name" value="LUBAC_E3_Ligases"/>
</dbReference>
<evidence type="ECO:0000256" key="1">
    <source>
        <dbReference type="ARBA" id="ARBA00004906"/>
    </source>
</evidence>
<dbReference type="CDD" id="cd16633">
    <property type="entry name" value="mRING-HC-C3HC3D_RBR_HOIL1"/>
    <property type="match status" value="1"/>
</dbReference>
<dbReference type="GO" id="GO:0071797">
    <property type="term" value="C:LUBAC complex"/>
    <property type="evidence" value="ECO:0007669"/>
    <property type="project" value="TreeGrafter"/>
</dbReference>
<feature type="transmembrane region" description="Helical" evidence="9">
    <location>
        <begin position="616"/>
        <end position="637"/>
    </location>
</feature>
<dbReference type="Gene3D" id="3.30.40.10">
    <property type="entry name" value="Zinc/RING finger domain, C3HC4 (zinc finger)"/>
    <property type="match status" value="2"/>
</dbReference>
<dbReference type="Proteomes" id="UP001054945">
    <property type="component" value="Unassembled WGS sequence"/>
</dbReference>
<keyword evidence="3" id="KW-0479">Metal-binding</keyword>
<comment type="caution">
    <text evidence="12">The sequence shown here is derived from an EMBL/GenBank/DDBJ whole genome shotgun (WGS) entry which is preliminary data.</text>
</comment>
<evidence type="ECO:0000256" key="8">
    <source>
        <dbReference type="PROSITE-ProRule" id="PRU00175"/>
    </source>
</evidence>
<dbReference type="InterPro" id="IPR018957">
    <property type="entry name" value="Znf_C3HC4_RING-type"/>
</dbReference>
<dbReference type="PROSITE" id="PS50089">
    <property type="entry name" value="ZF_RING_2"/>
    <property type="match status" value="2"/>
</dbReference>
<evidence type="ECO:0000259" key="10">
    <source>
        <dbReference type="PROSITE" id="PS50089"/>
    </source>
</evidence>
<dbReference type="PANTHER" id="PTHR22770:SF13">
    <property type="entry name" value="RING-TYPE DOMAIN-CONTAINING PROTEIN"/>
    <property type="match status" value="1"/>
</dbReference>
<sequence length="653" mass="74977">MLYRVTMTKYDHSYPFVLVVLLALGLIYFIRLLISYYKVHYIQLIFSLSFPFLYAVIEQNCFEILGSFQSKYVPFKLGVSAILFMIIGMFTTCMGNLISNSITSNKSYCRNKTLQKIISSKKSHKDKQNRIKKNSTKKATYYELMAIGDADLVNNSEPFICHICFSNVEIGEGILLQDCLHNFCRKCLIIEIRNSDSIIVKCPLKFICIPVRIIFEKEKLKLVSGQEYEHLLQNSLSIAESQASNSFHCRTLDCPGWCFFENNVQTFFCPACKRINCLTCKAIHEGLSCKQYEEQLEDDDDSYEDAYDFLQTFHCRTPDCPGVYLFENNDEIFHCPACKRTNCLTCKVIHEGKTCQQYEEQLEHDCESCEEAEEFLQSEHYKAWGNEYIKRANYDALVALDDADLVLNMKPFVCPICFLDVKTNEGVILQDCLHGFCRECLSSSIEYSEEAVIKCPFLDDVYSCESYLRDREIKNLVSPDIYDHILQKSLALAESQAENSFHCKTADCRGFCFFEDDVNTFLCPVCDKTNCLTCAAIHEGKNCKQYQDEFMKSEEAKKTKKYFQGLLKSGDTMNCPQCRIFIMKKSGCDWLRCSMCHTEVCWVTKGPRWGPKGKEILVVVANVSGTMSVAIQIVAIVTKEKRRFIGIDGKPLK</sequence>
<dbReference type="GO" id="GO:0043161">
    <property type="term" value="P:proteasome-mediated ubiquitin-dependent protein catabolic process"/>
    <property type="evidence" value="ECO:0007669"/>
    <property type="project" value="TreeGrafter"/>
</dbReference>
<evidence type="ECO:0000256" key="3">
    <source>
        <dbReference type="ARBA" id="ARBA00022723"/>
    </source>
</evidence>
<protein>
    <submittedName>
        <fullName evidence="12">RanBP-type and C3HC4-type zinc finger-containing protein 1</fullName>
    </submittedName>
</protein>
<evidence type="ECO:0000256" key="7">
    <source>
        <dbReference type="ARBA" id="ARBA00022833"/>
    </source>
</evidence>
<keyword evidence="9" id="KW-0812">Transmembrane</keyword>
<dbReference type="SMART" id="SM00184">
    <property type="entry name" value="RING"/>
    <property type="match status" value="2"/>
</dbReference>
<evidence type="ECO:0000313" key="12">
    <source>
        <dbReference type="EMBL" id="GIY40288.1"/>
    </source>
</evidence>
<evidence type="ECO:0000313" key="13">
    <source>
        <dbReference type="Proteomes" id="UP001054945"/>
    </source>
</evidence>
<keyword evidence="5 8" id="KW-0863">Zinc-finger</keyword>
<dbReference type="InterPro" id="IPR013083">
    <property type="entry name" value="Znf_RING/FYVE/PHD"/>
</dbReference>
<comment type="pathway">
    <text evidence="1">Protein modification; protein ubiquitination.</text>
</comment>
<keyword evidence="9" id="KW-1133">Transmembrane helix</keyword>
<dbReference type="AlphaFoldDB" id="A0AAV4T0U4"/>
<dbReference type="SUPFAM" id="SSF57850">
    <property type="entry name" value="RING/U-box"/>
    <property type="match status" value="6"/>
</dbReference>
<evidence type="ECO:0000256" key="2">
    <source>
        <dbReference type="ARBA" id="ARBA00022679"/>
    </source>
</evidence>
<dbReference type="EMBL" id="BPLR01010593">
    <property type="protein sequence ID" value="GIY40288.1"/>
    <property type="molecule type" value="Genomic_DNA"/>
</dbReference>
<dbReference type="GO" id="GO:0043130">
    <property type="term" value="F:ubiquitin binding"/>
    <property type="evidence" value="ECO:0007669"/>
    <property type="project" value="TreeGrafter"/>
</dbReference>
<dbReference type="Gene3D" id="1.20.120.1750">
    <property type="match status" value="1"/>
</dbReference>
<dbReference type="InterPro" id="IPR017907">
    <property type="entry name" value="Znf_RING_CS"/>
</dbReference>
<feature type="transmembrane region" description="Helical" evidence="9">
    <location>
        <begin position="12"/>
        <end position="34"/>
    </location>
</feature>
<feature type="domain" description="RING-type" evidence="11">
    <location>
        <begin position="410"/>
        <end position="627"/>
    </location>
</feature>
<dbReference type="GO" id="GO:0008270">
    <property type="term" value="F:zinc ion binding"/>
    <property type="evidence" value="ECO:0007669"/>
    <property type="project" value="UniProtKB-KW"/>
</dbReference>
<dbReference type="InterPro" id="IPR047559">
    <property type="entry name" value="HOIL1_RBR_mRING-HC-C3HC3D"/>
</dbReference>
<evidence type="ECO:0000256" key="9">
    <source>
        <dbReference type="SAM" id="Phobius"/>
    </source>
</evidence>
<reference evidence="12 13" key="1">
    <citation type="submission" date="2021-06" db="EMBL/GenBank/DDBJ databases">
        <title>Caerostris extrusa draft genome.</title>
        <authorList>
            <person name="Kono N."/>
            <person name="Arakawa K."/>
        </authorList>
    </citation>
    <scope>NUCLEOTIDE SEQUENCE [LARGE SCALE GENOMIC DNA]</scope>
</reference>
<dbReference type="PROSITE" id="PS00518">
    <property type="entry name" value="ZF_RING_1"/>
    <property type="match status" value="2"/>
</dbReference>
<evidence type="ECO:0000259" key="11">
    <source>
        <dbReference type="PROSITE" id="PS51873"/>
    </source>
</evidence>
<organism evidence="12 13">
    <name type="scientific">Caerostris extrusa</name>
    <name type="common">Bark spider</name>
    <name type="synonym">Caerostris bankana</name>
    <dbReference type="NCBI Taxonomy" id="172846"/>
    <lineage>
        <taxon>Eukaryota</taxon>
        <taxon>Metazoa</taxon>
        <taxon>Ecdysozoa</taxon>
        <taxon>Arthropoda</taxon>
        <taxon>Chelicerata</taxon>
        <taxon>Arachnida</taxon>
        <taxon>Araneae</taxon>
        <taxon>Araneomorphae</taxon>
        <taxon>Entelegynae</taxon>
        <taxon>Araneoidea</taxon>
        <taxon>Araneidae</taxon>
        <taxon>Caerostris</taxon>
    </lineage>
</organism>
<dbReference type="Pfam" id="PF00097">
    <property type="entry name" value="zf-C3HC4"/>
    <property type="match status" value="2"/>
</dbReference>
<keyword evidence="9" id="KW-0472">Membrane</keyword>
<dbReference type="GO" id="GO:0097039">
    <property type="term" value="P:protein linear polyubiquitination"/>
    <property type="evidence" value="ECO:0007669"/>
    <property type="project" value="TreeGrafter"/>
</dbReference>
<dbReference type="CDD" id="cd20345">
    <property type="entry name" value="BRcat_RBR_HOIL1"/>
    <property type="match status" value="2"/>
</dbReference>
<proteinExistence type="predicted"/>
<keyword evidence="13" id="KW-1185">Reference proteome</keyword>
<dbReference type="InterPro" id="IPR047558">
    <property type="entry name" value="BRcat_RBR_HOIL1"/>
</dbReference>
<dbReference type="GO" id="GO:0004842">
    <property type="term" value="F:ubiquitin-protein transferase activity"/>
    <property type="evidence" value="ECO:0007669"/>
    <property type="project" value="TreeGrafter"/>
</dbReference>
<dbReference type="PANTHER" id="PTHR22770">
    <property type="entry name" value="UBIQUITIN CONJUGATING ENZYME 7 INTERACTING PROTEIN-RELATED"/>
    <property type="match status" value="1"/>
</dbReference>
<keyword evidence="4" id="KW-0677">Repeat</keyword>
<feature type="transmembrane region" description="Helical" evidence="9">
    <location>
        <begin position="77"/>
        <end position="98"/>
    </location>
</feature>
<gene>
    <name evidence="12" type="primary">rbck1</name>
    <name evidence="12" type="ORF">CEXT_202221</name>
</gene>
<keyword evidence="2" id="KW-0808">Transferase</keyword>
<feature type="transmembrane region" description="Helical" evidence="9">
    <location>
        <begin position="40"/>
        <end position="57"/>
    </location>
</feature>
<dbReference type="FunFam" id="3.30.40.10:FF:000137">
    <property type="entry name" value="RanBP-type and C3HC4-type zinc finger-containing protein 1"/>
    <property type="match status" value="1"/>
</dbReference>
<evidence type="ECO:0000256" key="5">
    <source>
        <dbReference type="ARBA" id="ARBA00022771"/>
    </source>
</evidence>
<keyword evidence="6" id="KW-0833">Ubl conjugation pathway</keyword>
<feature type="domain" description="RING-type" evidence="10">
    <location>
        <begin position="414"/>
        <end position="456"/>
    </location>
</feature>
<feature type="domain" description="RING-type" evidence="10">
    <location>
        <begin position="161"/>
        <end position="204"/>
    </location>
</feature>
<dbReference type="PROSITE" id="PS51873">
    <property type="entry name" value="TRIAD"/>
    <property type="match status" value="2"/>
</dbReference>
<name>A0AAV4T0U4_CAEEX</name>
<evidence type="ECO:0000256" key="4">
    <source>
        <dbReference type="ARBA" id="ARBA00022737"/>
    </source>
</evidence>
<keyword evidence="7" id="KW-0862">Zinc</keyword>
<dbReference type="InterPro" id="IPR001841">
    <property type="entry name" value="Znf_RING"/>
</dbReference>